<feature type="domain" description="SLH" evidence="4">
    <location>
        <begin position="673"/>
        <end position="725"/>
    </location>
</feature>
<keyword evidence="5" id="KW-0326">Glycosidase</keyword>
<dbReference type="Pfam" id="PF02638">
    <property type="entry name" value="GHL10"/>
    <property type="match status" value="1"/>
</dbReference>
<evidence type="ECO:0000259" key="4">
    <source>
        <dbReference type="PROSITE" id="PS51272"/>
    </source>
</evidence>
<keyword evidence="5" id="KW-0119">Carbohydrate metabolism</keyword>
<organism evidence="5 6">
    <name type="scientific">Ruminiclostridium hungatei</name>
    <name type="common">Clostridium hungatei</name>
    <dbReference type="NCBI Taxonomy" id="48256"/>
    <lineage>
        <taxon>Bacteria</taxon>
        <taxon>Bacillati</taxon>
        <taxon>Bacillota</taxon>
        <taxon>Clostridia</taxon>
        <taxon>Eubacteriales</taxon>
        <taxon>Oscillospiraceae</taxon>
        <taxon>Ruminiclostridium</taxon>
    </lineage>
</organism>
<dbReference type="Pfam" id="PF00395">
    <property type="entry name" value="SLH"/>
    <property type="match status" value="3"/>
</dbReference>
<name>A0A1V4SLC0_RUMHU</name>
<dbReference type="AlphaFoldDB" id="A0A1V4SLC0"/>
<feature type="domain" description="SLH" evidence="4">
    <location>
        <begin position="546"/>
        <end position="604"/>
    </location>
</feature>
<evidence type="ECO:0000256" key="1">
    <source>
        <dbReference type="ARBA" id="ARBA00022729"/>
    </source>
</evidence>
<keyword evidence="5" id="KW-0378">Hydrolase</keyword>
<feature type="signal peptide" evidence="3">
    <location>
        <begin position="1"/>
        <end position="29"/>
    </location>
</feature>
<evidence type="ECO:0000256" key="2">
    <source>
        <dbReference type="ARBA" id="ARBA00022737"/>
    </source>
</evidence>
<dbReference type="Gene3D" id="3.20.20.80">
    <property type="entry name" value="Glycosidases"/>
    <property type="match status" value="1"/>
</dbReference>
<dbReference type="PANTHER" id="PTHR43405">
    <property type="entry name" value="GLYCOSYL HYDROLASE DIGH"/>
    <property type="match status" value="1"/>
</dbReference>
<feature type="chain" id="PRO_5038522599" evidence="3">
    <location>
        <begin position="30"/>
        <end position="725"/>
    </location>
</feature>
<dbReference type="EMBL" id="MZGX01000012">
    <property type="protein sequence ID" value="OPX44021.1"/>
    <property type="molecule type" value="Genomic_DNA"/>
</dbReference>
<protein>
    <submittedName>
        <fullName evidence="5">Endo-1,4-beta-xylanase A</fullName>
        <ecNumber evidence="5">3.2.1.8</ecNumber>
    </submittedName>
</protein>
<dbReference type="GO" id="GO:0045493">
    <property type="term" value="P:xylan catabolic process"/>
    <property type="evidence" value="ECO:0007669"/>
    <property type="project" value="UniProtKB-KW"/>
</dbReference>
<evidence type="ECO:0000313" key="5">
    <source>
        <dbReference type="EMBL" id="OPX44021.1"/>
    </source>
</evidence>
<dbReference type="InterPro" id="IPR017853">
    <property type="entry name" value="GH"/>
</dbReference>
<dbReference type="EC" id="3.2.1.8" evidence="5"/>
<dbReference type="PANTHER" id="PTHR43405:SF1">
    <property type="entry name" value="GLYCOSYL HYDROLASE DIGH"/>
    <property type="match status" value="1"/>
</dbReference>
<dbReference type="InterPro" id="IPR052177">
    <property type="entry name" value="Divisome_Glycosyl_Hydrolase"/>
</dbReference>
<reference evidence="5 6" key="1">
    <citation type="submission" date="2017-03" db="EMBL/GenBank/DDBJ databases">
        <title>Genome sequence of Clostridium hungatei DSM 14427.</title>
        <authorList>
            <person name="Poehlein A."/>
            <person name="Daniel R."/>
        </authorList>
    </citation>
    <scope>NUCLEOTIDE SEQUENCE [LARGE SCALE GENOMIC DNA]</scope>
    <source>
        <strain evidence="5 6">DSM 14427</strain>
    </source>
</reference>
<feature type="domain" description="SLH" evidence="4">
    <location>
        <begin position="605"/>
        <end position="668"/>
    </location>
</feature>
<dbReference type="SUPFAM" id="SSF51445">
    <property type="entry name" value="(Trans)glycosidases"/>
    <property type="match status" value="1"/>
</dbReference>
<accession>A0A1V4SLC0</accession>
<gene>
    <name evidence="5" type="primary">xynA1_4</name>
    <name evidence="5" type="ORF">CLHUN_20460</name>
</gene>
<proteinExistence type="predicted"/>
<dbReference type="STRING" id="48256.CLHUN_20460"/>
<dbReference type="PROSITE" id="PS51272">
    <property type="entry name" value="SLH"/>
    <property type="match status" value="3"/>
</dbReference>
<comment type="caution">
    <text evidence="5">The sequence shown here is derived from an EMBL/GenBank/DDBJ whole genome shotgun (WGS) entry which is preliminary data.</text>
</comment>
<dbReference type="GO" id="GO:0031176">
    <property type="term" value="F:endo-1,4-beta-xylanase activity"/>
    <property type="evidence" value="ECO:0007669"/>
    <property type="project" value="UniProtKB-EC"/>
</dbReference>
<evidence type="ECO:0000256" key="3">
    <source>
        <dbReference type="SAM" id="SignalP"/>
    </source>
</evidence>
<keyword evidence="5" id="KW-0858">Xylan degradation</keyword>
<dbReference type="InterPro" id="IPR001119">
    <property type="entry name" value="SLH_dom"/>
</dbReference>
<keyword evidence="6" id="KW-1185">Reference proteome</keyword>
<dbReference type="InterPro" id="IPR003790">
    <property type="entry name" value="GHL10"/>
</dbReference>
<keyword evidence="5" id="KW-0624">Polysaccharide degradation</keyword>
<dbReference type="RefSeq" id="WP_080064485.1">
    <property type="nucleotide sequence ID" value="NZ_MZGX01000012.1"/>
</dbReference>
<keyword evidence="1 3" id="KW-0732">Signal</keyword>
<evidence type="ECO:0000313" key="6">
    <source>
        <dbReference type="Proteomes" id="UP000191554"/>
    </source>
</evidence>
<sequence>MNKNRIPVQVIKTTLVLLICLLLPFQVLAAAWDAYAKYIPDYTPVTKSQLRGAWISTVVNLDWPSSKTKAITDSSLRIQKSKEELIILLDKAVSLNMNAVFLQVRSTSDALYKSELVPWSRYLTGTFGKDPGFDPLQFAIEEAHKRNLELHAWFNPYRVSMDTSEATKSSLNISKSVYKEHPDWIRTASSRFVIDPGIPDARKWVEDCVMEVVNKYDIDGVHFDDYFYYEAVTNEMGDDATFQKYNNGQFAKKADWRRNNTYLLVKELSSKIRAAKPWVKFGVSPSAIWRNKKDDPAGSDTNSSYTNYDKCYADTRKWVNEELIDYICPQIYFTYANPAAPYGVLADWWAKTVRNKKVHLYIGQALYRVNEGSTSSDKDFSIENGVPEMSRQIKLNTVHPDIKGSVMFRMNNFFESPRQAAVAALQTDLWSSRALVPVMPWKGGRAPGIPAGGAIGSNPAGIKLTWTDNDTATAYFAIYRYSSSETPDITSDESSKRLIATVRKTASGIQQFTDTSGISMNGVTYVVSSLDRLHNQSKGLIINNKSRYFNDVGQNVYWAIEAIDRLYEKGVVAGAGQNAFLPMSNTKRGDFLLMLTKALELKGEAGNNFTDVPLDSYYYNAIGAAKSLGITAGTGNGKFEPKANISRQDMLVQVYKGVQAAGISLAPASGSELGKFTDASQVSSYAREALAVMVKNGIVSGSGSKLNPRVMATRAEIAVVLSKLK</sequence>
<keyword evidence="2" id="KW-0677">Repeat</keyword>
<dbReference type="OrthoDB" id="43070at2"/>
<dbReference type="Proteomes" id="UP000191554">
    <property type="component" value="Unassembled WGS sequence"/>
</dbReference>